<evidence type="ECO:0000313" key="3">
    <source>
        <dbReference type="Proteomes" id="UP000192257"/>
    </source>
</evidence>
<dbReference type="RefSeq" id="XP_028882079.1">
    <property type="nucleotide sequence ID" value="XM_029026755.1"/>
</dbReference>
<dbReference type="EMBL" id="NBCO01000019">
    <property type="protein sequence ID" value="ORC88013.1"/>
    <property type="molecule type" value="Genomic_DNA"/>
</dbReference>
<comment type="caution">
    <text evidence="2">The sequence shown here is derived from an EMBL/GenBank/DDBJ whole genome shotgun (WGS) entry which is preliminary data.</text>
</comment>
<dbReference type="AlphaFoldDB" id="A0A1X0NU50"/>
<reference evidence="2 3" key="1">
    <citation type="submission" date="2017-03" db="EMBL/GenBank/DDBJ databases">
        <title>An alternative strategy for trypanosome survival in the mammalian bloodstream revealed through genome and transcriptome analysis of the ubiquitous bovine parasite Trypanosoma (Megatrypanum) theileri.</title>
        <authorList>
            <person name="Kelly S."/>
            <person name="Ivens A."/>
            <person name="Mott A."/>
            <person name="O'Neill E."/>
            <person name="Emms D."/>
            <person name="Macleod O."/>
            <person name="Voorheis P."/>
            <person name="Matthews J."/>
            <person name="Matthews K."/>
            <person name="Carrington M."/>
        </authorList>
    </citation>
    <scope>NUCLEOTIDE SEQUENCE [LARGE SCALE GENOMIC DNA]</scope>
    <source>
        <strain evidence="2">Edinburgh</strain>
    </source>
</reference>
<dbReference type="Proteomes" id="UP000192257">
    <property type="component" value="Unassembled WGS sequence"/>
</dbReference>
<dbReference type="VEuPathDB" id="TriTrypDB:TM35_000192570"/>
<name>A0A1X0NU50_9TRYP</name>
<evidence type="ECO:0000313" key="2">
    <source>
        <dbReference type="EMBL" id="ORC88013.1"/>
    </source>
</evidence>
<accession>A0A1X0NU50</accession>
<keyword evidence="3" id="KW-1185">Reference proteome</keyword>
<dbReference type="SUPFAM" id="SSF48452">
    <property type="entry name" value="TPR-like"/>
    <property type="match status" value="1"/>
</dbReference>
<dbReference type="GeneID" id="39986535"/>
<organism evidence="2 3">
    <name type="scientific">Trypanosoma theileri</name>
    <dbReference type="NCBI Taxonomy" id="67003"/>
    <lineage>
        <taxon>Eukaryota</taxon>
        <taxon>Discoba</taxon>
        <taxon>Euglenozoa</taxon>
        <taxon>Kinetoplastea</taxon>
        <taxon>Metakinetoplastina</taxon>
        <taxon>Trypanosomatida</taxon>
        <taxon>Trypanosomatidae</taxon>
        <taxon>Trypanosoma</taxon>
    </lineage>
</organism>
<dbReference type="SMART" id="SM00028">
    <property type="entry name" value="TPR"/>
    <property type="match status" value="2"/>
</dbReference>
<sequence>MFLRNRGLHSYQRGGWCPGSKHQKHMSMNPTLYLYRFPGPHGPGPYTMKYWWTLGCFPTGREVPFRLQEFLSTYKQEHVPIEVEEWLHYFVKNPASELINASTELFDALEASPEIEATRGYKAIQPSVVPLLEPIKKFEKQLGVKISPVGVRAVISSPSLKERFLDDLYEYRELIRTEGSTPHRRLAKKNFDDALPISEEEKLHIEGGEFDSIGKELGNFVGDIVSPPECTAADEKKLIQLFTTVSEGCISSGHYDEATSMLAGALMFCHDADTEAVAHANLAVGFLLNGEFKEAEFNGREAALLQPKPKLNSSGGARGYAAWATAVAYQDDFEKAESIVQDALRIHEDDELLKQLSAQIRELRTTQKLLSSNGEVPYSLRGSKIHMPSQRSRALATGNGKGFDNEFDWIVFNNKLYPSKMNPTTNEMGSVFRRVGNLGLFISTSMSMERI</sequence>
<dbReference type="STRING" id="67003.A0A1X0NU50"/>
<gene>
    <name evidence="2" type="ORF">TM35_000192570</name>
</gene>
<dbReference type="OrthoDB" id="275798at2759"/>
<feature type="coiled-coil region" evidence="1">
    <location>
        <begin position="346"/>
        <end position="373"/>
    </location>
</feature>
<dbReference type="InterPro" id="IPR011990">
    <property type="entry name" value="TPR-like_helical_dom_sf"/>
</dbReference>
<evidence type="ECO:0000256" key="1">
    <source>
        <dbReference type="SAM" id="Coils"/>
    </source>
</evidence>
<dbReference type="Gene3D" id="1.25.40.10">
    <property type="entry name" value="Tetratricopeptide repeat domain"/>
    <property type="match status" value="1"/>
</dbReference>
<dbReference type="InterPro" id="IPR019734">
    <property type="entry name" value="TPR_rpt"/>
</dbReference>
<proteinExistence type="predicted"/>
<protein>
    <submittedName>
        <fullName evidence="2">Uncharacterized protein</fullName>
    </submittedName>
</protein>
<keyword evidence="1" id="KW-0175">Coiled coil</keyword>